<gene>
    <name evidence="2" type="ORF">AAFC00_003424</name>
</gene>
<proteinExistence type="predicted"/>
<feature type="compositionally biased region" description="Basic and acidic residues" evidence="1">
    <location>
        <begin position="25"/>
        <end position="50"/>
    </location>
</feature>
<name>A0ABR3PE72_9PEZI</name>
<keyword evidence="3" id="KW-1185">Reference proteome</keyword>
<sequence length="66" mass="7417">MISVSVELSRASPPSFTPHLSKQYRCKDESQVEKEARQAPQAQEKKDESKIQVSNSLNTRSRLSVA</sequence>
<reference evidence="2 3" key="1">
    <citation type="submission" date="2024-07" db="EMBL/GenBank/DDBJ databases">
        <title>Draft sequence of the Neodothiora populina.</title>
        <authorList>
            <person name="Drown D.D."/>
            <person name="Schuette U.S."/>
            <person name="Buechlein A.B."/>
            <person name="Rusch D.R."/>
            <person name="Winton L.W."/>
            <person name="Adams G.A."/>
        </authorList>
    </citation>
    <scope>NUCLEOTIDE SEQUENCE [LARGE SCALE GENOMIC DNA]</scope>
    <source>
        <strain evidence="2 3">CPC 39397</strain>
    </source>
</reference>
<protein>
    <submittedName>
        <fullName evidence="2">Uncharacterized protein</fullName>
    </submittedName>
</protein>
<dbReference type="EMBL" id="JBFMKM010000008">
    <property type="protein sequence ID" value="KAL1304426.1"/>
    <property type="molecule type" value="Genomic_DNA"/>
</dbReference>
<evidence type="ECO:0000313" key="2">
    <source>
        <dbReference type="EMBL" id="KAL1304426.1"/>
    </source>
</evidence>
<dbReference type="RefSeq" id="XP_069200701.1">
    <property type="nucleotide sequence ID" value="XM_069342892.1"/>
</dbReference>
<evidence type="ECO:0000313" key="3">
    <source>
        <dbReference type="Proteomes" id="UP001562354"/>
    </source>
</evidence>
<feature type="region of interest" description="Disordered" evidence="1">
    <location>
        <begin position="1"/>
        <end position="66"/>
    </location>
</feature>
<organism evidence="2 3">
    <name type="scientific">Neodothiora populina</name>
    <dbReference type="NCBI Taxonomy" id="2781224"/>
    <lineage>
        <taxon>Eukaryota</taxon>
        <taxon>Fungi</taxon>
        <taxon>Dikarya</taxon>
        <taxon>Ascomycota</taxon>
        <taxon>Pezizomycotina</taxon>
        <taxon>Dothideomycetes</taxon>
        <taxon>Dothideomycetidae</taxon>
        <taxon>Dothideales</taxon>
        <taxon>Dothioraceae</taxon>
        <taxon>Neodothiora</taxon>
    </lineage>
</organism>
<accession>A0ABR3PE72</accession>
<evidence type="ECO:0000256" key="1">
    <source>
        <dbReference type="SAM" id="MobiDB-lite"/>
    </source>
</evidence>
<dbReference type="GeneID" id="95977125"/>
<feature type="compositionally biased region" description="Polar residues" evidence="1">
    <location>
        <begin position="51"/>
        <end position="66"/>
    </location>
</feature>
<comment type="caution">
    <text evidence="2">The sequence shown here is derived from an EMBL/GenBank/DDBJ whole genome shotgun (WGS) entry which is preliminary data.</text>
</comment>
<dbReference type="Proteomes" id="UP001562354">
    <property type="component" value="Unassembled WGS sequence"/>
</dbReference>